<comment type="caution">
    <text evidence="1">The sequence shown here is derived from an EMBL/GenBank/DDBJ whole genome shotgun (WGS) entry which is preliminary data.</text>
</comment>
<reference evidence="1" key="2">
    <citation type="submission" date="2020-09" db="EMBL/GenBank/DDBJ databases">
        <authorList>
            <person name="Sun Q."/>
            <person name="Sedlacek I."/>
        </authorList>
    </citation>
    <scope>NUCLEOTIDE SEQUENCE</scope>
    <source>
        <strain evidence="1">CCM 7897</strain>
    </source>
</reference>
<sequence length="66" mass="7207">MATSASKVRLSGAAVVIVSQVPRIRSISRHEMARTAPLFKAPRGIGHSLTLRETQIVTILPRKETD</sequence>
<protein>
    <submittedName>
        <fullName evidence="1">Uncharacterized protein</fullName>
    </submittedName>
</protein>
<dbReference type="EMBL" id="BMCT01000007">
    <property type="protein sequence ID" value="GGF77977.1"/>
    <property type="molecule type" value="Genomic_DNA"/>
</dbReference>
<proteinExistence type="predicted"/>
<evidence type="ECO:0000313" key="1">
    <source>
        <dbReference type="EMBL" id="GGF77977.1"/>
    </source>
</evidence>
<dbReference type="Proteomes" id="UP000606044">
    <property type="component" value="Unassembled WGS sequence"/>
</dbReference>
<gene>
    <name evidence="1" type="ORF">GCM10007301_42440</name>
</gene>
<dbReference type="AlphaFoldDB" id="A0A917C8I8"/>
<accession>A0A917C8I8</accession>
<organism evidence="1 2">
    <name type="scientific">Azorhizobium oxalatiphilum</name>
    <dbReference type="NCBI Taxonomy" id="980631"/>
    <lineage>
        <taxon>Bacteria</taxon>
        <taxon>Pseudomonadati</taxon>
        <taxon>Pseudomonadota</taxon>
        <taxon>Alphaproteobacteria</taxon>
        <taxon>Hyphomicrobiales</taxon>
        <taxon>Xanthobacteraceae</taxon>
        <taxon>Azorhizobium</taxon>
    </lineage>
</organism>
<evidence type="ECO:0000313" key="2">
    <source>
        <dbReference type="Proteomes" id="UP000606044"/>
    </source>
</evidence>
<name>A0A917C8I8_9HYPH</name>
<keyword evidence="2" id="KW-1185">Reference proteome</keyword>
<reference evidence="1" key="1">
    <citation type="journal article" date="2014" name="Int. J. Syst. Evol. Microbiol.">
        <title>Complete genome sequence of Corynebacterium casei LMG S-19264T (=DSM 44701T), isolated from a smear-ripened cheese.</title>
        <authorList>
            <consortium name="US DOE Joint Genome Institute (JGI-PGF)"/>
            <person name="Walter F."/>
            <person name="Albersmeier A."/>
            <person name="Kalinowski J."/>
            <person name="Ruckert C."/>
        </authorList>
    </citation>
    <scope>NUCLEOTIDE SEQUENCE</scope>
    <source>
        <strain evidence="1">CCM 7897</strain>
    </source>
</reference>